<accession>A0A8S4RPH7</accession>
<sequence>MIGNKELNSSAAQHLLKAYTYDTEYIKCFHFYENFSARKDKRMLEIFLVDLYLASKSIKNNFDSAFNHYYSLSVKGAKTEGSIYLSCNEARFSGCTSTLQDLLCSPRPCIPPHPK</sequence>
<name>A0A8S4RPH7_9NEOP</name>
<dbReference type="Proteomes" id="UP000838756">
    <property type="component" value="Unassembled WGS sequence"/>
</dbReference>
<keyword evidence="2" id="KW-1185">Reference proteome</keyword>
<gene>
    <name evidence="1" type="primary">jg11546</name>
    <name evidence="1" type="ORF">PAEG_LOCUS15404</name>
</gene>
<protein>
    <submittedName>
        <fullName evidence="1">Jg11546 protein</fullName>
    </submittedName>
</protein>
<organism evidence="1 2">
    <name type="scientific">Pararge aegeria aegeria</name>
    <dbReference type="NCBI Taxonomy" id="348720"/>
    <lineage>
        <taxon>Eukaryota</taxon>
        <taxon>Metazoa</taxon>
        <taxon>Ecdysozoa</taxon>
        <taxon>Arthropoda</taxon>
        <taxon>Hexapoda</taxon>
        <taxon>Insecta</taxon>
        <taxon>Pterygota</taxon>
        <taxon>Neoptera</taxon>
        <taxon>Endopterygota</taxon>
        <taxon>Lepidoptera</taxon>
        <taxon>Glossata</taxon>
        <taxon>Ditrysia</taxon>
        <taxon>Papilionoidea</taxon>
        <taxon>Nymphalidae</taxon>
        <taxon>Satyrinae</taxon>
        <taxon>Satyrini</taxon>
        <taxon>Parargina</taxon>
        <taxon>Pararge</taxon>
    </lineage>
</organism>
<reference evidence="1" key="1">
    <citation type="submission" date="2022-03" db="EMBL/GenBank/DDBJ databases">
        <authorList>
            <person name="Lindestad O."/>
        </authorList>
    </citation>
    <scope>NUCLEOTIDE SEQUENCE</scope>
</reference>
<proteinExistence type="predicted"/>
<dbReference type="AlphaFoldDB" id="A0A8S4RPH7"/>
<evidence type="ECO:0000313" key="1">
    <source>
        <dbReference type="EMBL" id="CAH2238269.1"/>
    </source>
</evidence>
<dbReference type="EMBL" id="CAKXAJ010025329">
    <property type="protein sequence ID" value="CAH2238269.1"/>
    <property type="molecule type" value="Genomic_DNA"/>
</dbReference>
<comment type="caution">
    <text evidence="1">The sequence shown here is derived from an EMBL/GenBank/DDBJ whole genome shotgun (WGS) entry which is preliminary data.</text>
</comment>
<evidence type="ECO:0000313" key="2">
    <source>
        <dbReference type="Proteomes" id="UP000838756"/>
    </source>
</evidence>